<protein>
    <recommendedName>
        <fullName evidence="9">Glycosyltransferase RgtA/B/C/D-like domain-containing protein</fullName>
    </recommendedName>
</protein>
<feature type="transmembrane region" description="Helical" evidence="8">
    <location>
        <begin position="86"/>
        <end position="108"/>
    </location>
</feature>
<dbReference type="Pfam" id="PF13231">
    <property type="entry name" value="PMT_2"/>
    <property type="match status" value="1"/>
</dbReference>
<dbReference type="PANTHER" id="PTHR33908:SF11">
    <property type="entry name" value="MEMBRANE PROTEIN"/>
    <property type="match status" value="1"/>
</dbReference>
<evidence type="ECO:0000256" key="8">
    <source>
        <dbReference type="SAM" id="Phobius"/>
    </source>
</evidence>
<evidence type="ECO:0000313" key="11">
    <source>
        <dbReference type="Proteomes" id="UP000177258"/>
    </source>
</evidence>
<gene>
    <name evidence="10" type="ORF">A3D83_01105</name>
</gene>
<feature type="transmembrane region" description="Helical" evidence="8">
    <location>
        <begin position="347"/>
        <end position="367"/>
    </location>
</feature>
<feature type="transmembrane region" description="Helical" evidence="8">
    <location>
        <begin position="208"/>
        <end position="225"/>
    </location>
</feature>
<sequence>MKTKLVLILILLLASFLRLYQIDQIPPALSWDEASIGYDAYSILKTGKDQWGEVFPLAFKSFGEYKYPLHIYAAAVSVYFFGLNEFAVRFPSALLGIINIFVFFLVVWKLFKNKFIALTSAFLLTISPWHIQFSRVIWETNFALFFFLLGLYAFLESRYGHRKYFLIISFILFGIATFTYNGAKVFIVLFAPLLLFSQKDYLLKQKKHLFISLIIFILFIIVNLLDPRLSGINRFKQLEFEQAEVVKTISYKTSKVYSLGKVELIARQYLLYFSPKFLFISGDANLRHSTQAVGEVYWVELLLVPLGVLFLIKKESRSVILVLGWLLVAPIPGSFTREAPHASRAMFFLGVWQILAAAGMYYLYAAFKDKKRYFVVFPFILIFTFFIKYFMYYLDEYPKTSSKDWKYGYKQAVEYLKKNYNYYDLIVLTRTYGEPQIFTLFYLKFDPRKYQNDPSIIREKKGDWVQVSKFDKFYFPDLGETETQYEDIVKQNPGKRILFIGKPGDFPVDRPKLGTIYFLNGETAFKVVDNK</sequence>
<feature type="domain" description="Glycosyltransferase RgtA/B/C/D-like" evidence="9">
    <location>
        <begin position="68"/>
        <end position="220"/>
    </location>
</feature>
<accession>A0A1F5JYQ1</accession>
<evidence type="ECO:0000256" key="1">
    <source>
        <dbReference type="ARBA" id="ARBA00004651"/>
    </source>
</evidence>
<evidence type="ECO:0000256" key="3">
    <source>
        <dbReference type="ARBA" id="ARBA00022676"/>
    </source>
</evidence>
<name>A0A1F5JYQ1_9BACT</name>
<dbReference type="AlphaFoldDB" id="A0A1F5JYQ1"/>
<proteinExistence type="predicted"/>
<keyword evidence="4" id="KW-0808">Transferase</keyword>
<evidence type="ECO:0000256" key="6">
    <source>
        <dbReference type="ARBA" id="ARBA00022989"/>
    </source>
</evidence>
<dbReference type="GO" id="GO:0009103">
    <property type="term" value="P:lipopolysaccharide biosynthetic process"/>
    <property type="evidence" value="ECO:0007669"/>
    <property type="project" value="UniProtKB-ARBA"/>
</dbReference>
<feature type="transmembrane region" description="Helical" evidence="8">
    <location>
        <begin position="318"/>
        <end position="335"/>
    </location>
</feature>
<evidence type="ECO:0000259" key="9">
    <source>
        <dbReference type="Pfam" id="PF13231"/>
    </source>
</evidence>
<evidence type="ECO:0000256" key="7">
    <source>
        <dbReference type="ARBA" id="ARBA00023136"/>
    </source>
</evidence>
<evidence type="ECO:0000313" key="10">
    <source>
        <dbReference type="EMBL" id="OGE33551.1"/>
    </source>
</evidence>
<dbReference type="EMBL" id="MFDB01000008">
    <property type="protein sequence ID" value="OGE33551.1"/>
    <property type="molecule type" value="Genomic_DNA"/>
</dbReference>
<evidence type="ECO:0000256" key="4">
    <source>
        <dbReference type="ARBA" id="ARBA00022679"/>
    </source>
</evidence>
<organism evidence="10 11">
    <name type="scientific">Candidatus Daviesbacteria bacterium RIFCSPHIGHO2_02_FULL_41_10</name>
    <dbReference type="NCBI Taxonomy" id="1797774"/>
    <lineage>
        <taxon>Bacteria</taxon>
        <taxon>Candidatus Daviesiibacteriota</taxon>
    </lineage>
</organism>
<comment type="caution">
    <text evidence="10">The sequence shown here is derived from an EMBL/GenBank/DDBJ whole genome shotgun (WGS) entry which is preliminary data.</text>
</comment>
<keyword evidence="3" id="KW-0328">Glycosyltransferase</keyword>
<keyword evidence="2" id="KW-1003">Cell membrane</keyword>
<keyword evidence="6 8" id="KW-1133">Transmembrane helix</keyword>
<dbReference type="GO" id="GO:0005886">
    <property type="term" value="C:plasma membrane"/>
    <property type="evidence" value="ECO:0007669"/>
    <property type="project" value="UniProtKB-SubCell"/>
</dbReference>
<dbReference type="InterPro" id="IPR050297">
    <property type="entry name" value="LipidA_mod_glycosyltrf_83"/>
</dbReference>
<feature type="transmembrane region" description="Helical" evidence="8">
    <location>
        <begin position="137"/>
        <end position="155"/>
    </location>
</feature>
<comment type="subcellular location">
    <subcellularLocation>
        <location evidence="1">Cell membrane</location>
        <topology evidence="1">Multi-pass membrane protein</topology>
    </subcellularLocation>
</comment>
<dbReference type="GO" id="GO:0016763">
    <property type="term" value="F:pentosyltransferase activity"/>
    <property type="evidence" value="ECO:0007669"/>
    <property type="project" value="TreeGrafter"/>
</dbReference>
<feature type="transmembrane region" description="Helical" evidence="8">
    <location>
        <begin position="167"/>
        <end position="196"/>
    </location>
</feature>
<feature type="transmembrane region" description="Helical" evidence="8">
    <location>
        <begin position="115"/>
        <end position="131"/>
    </location>
</feature>
<keyword evidence="5 8" id="KW-0812">Transmembrane</keyword>
<keyword evidence="7 8" id="KW-0472">Membrane</keyword>
<evidence type="ECO:0000256" key="5">
    <source>
        <dbReference type="ARBA" id="ARBA00022692"/>
    </source>
</evidence>
<dbReference type="InterPro" id="IPR038731">
    <property type="entry name" value="RgtA/B/C-like"/>
</dbReference>
<reference evidence="10 11" key="1">
    <citation type="journal article" date="2016" name="Nat. Commun.">
        <title>Thousands of microbial genomes shed light on interconnected biogeochemical processes in an aquifer system.</title>
        <authorList>
            <person name="Anantharaman K."/>
            <person name="Brown C.T."/>
            <person name="Hug L.A."/>
            <person name="Sharon I."/>
            <person name="Castelle C.J."/>
            <person name="Probst A.J."/>
            <person name="Thomas B.C."/>
            <person name="Singh A."/>
            <person name="Wilkins M.J."/>
            <person name="Karaoz U."/>
            <person name="Brodie E.L."/>
            <person name="Williams K.H."/>
            <person name="Hubbard S.S."/>
            <person name="Banfield J.F."/>
        </authorList>
    </citation>
    <scope>NUCLEOTIDE SEQUENCE [LARGE SCALE GENOMIC DNA]</scope>
</reference>
<dbReference type="PANTHER" id="PTHR33908">
    <property type="entry name" value="MANNOSYLTRANSFERASE YKCB-RELATED"/>
    <property type="match status" value="1"/>
</dbReference>
<feature type="transmembrane region" description="Helical" evidence="8">
    <location>
        <begin position="373"/>
        <end position="394"/>
    </location>
</feature>
<evidence type="ECO:0000256" key="2">
    <source>
        <dbReference type="ARBA" id="ARBA00022475"/>
    </source>
</evidence>
<dbReference type="Proteomes" id="UP000177258">
    <property type="component" value="Unassembled WGS sequence"/>
</dbReference>